<feature type="region of interest" description="Disordered" evidence="1">
    <location>
        <begin position="62"/>
        <end position="103"/>
    </location>
</feature>
<accession>A0ABU9SV62</accession>
<evidence type="ECO:0000256" key="2">
    <source>
        <dbReference type="SAM" id="SignalP"/>
    </source>
</evidence>
<evidence type="ECO:0008006" key="5">
    <source>
        <dbReference type="Google" id="ProtNLM"/>
    </source>
</evidence>
<dbReference type="Proteomes" id="UP001461163">
    <property type="component" value="Unassembled WGS sequence"/>
</dbReference>
<gene>
    <name evidence="3" type="ORF">WNY77_10260</name>
</gene>
<evidence type="ECO:0000313" key="3">
    <source>
        <dbReference type="EMBL" id="MEM5497776.1"/>
    </source>
</evidence>
<protein>
    <recommendedName>
        <fullName evidence="5">Type IV pilus biogenesis protein PilP</fullName>
    </recommendedName>
</protein>
<evidence type="ECO:0000313" key="4">
    <source>
        <dbReference type="Proteomes" id="UP001461163"/>
    </source>
</evidence>
<reference evidence="3 4" key="1">
    <citation type="submission" date="2024-03" db="EMBL/GenBank/DDBJ databases">
        <title>Community enrichment and isolation of bacterial strains for fucoidan degradation.</title>
        <authorList>
            <person name="Sichert A."/>
        </authorList>
    </citation>
    <scope>NUCLEOTIDE SEQUENCE [LARGE SCALE GENOMIC DNA]</scope>
    <source>
        <strain evidence="3 4">AS12</strain>
    </source>
</reference>
<keyword evidence="2" id="KW-0732">Signal</keyword>
<feature type="signal peptide" evidence="2">
    <location>
        <begin position="1"/>
        <end position="20"/>
    </location>
</feature>
<keyword evidence="4" id="KW-1185">Reference proteome</keyword>
<feature type="chain" id="PRO_5047025018" description="Type IV pilus biogenesis protein PilP" evidence="2">
    <location>
        <begin position="21"/>
        <end position="194"/>
    </location>
</feature>
<proteinExistence type="predicted"/>
<evidence type="ECO:0000256" key="1">
    <source>
        <dbReference type="SAM" id="MobiDB-lite"/>
    </source>
</evidence>
<name>A0ABU9SV62_9ALTE</name>
<sequence>MKNVIISLGLLLSSITTVQAQDIVSQLQACRAQTDNAVRLACYDKLAVKYAEENIKNDLHVTKVSTPNSNAATPPVTTPTKSPTTPPVSVSTEKRPPADDYASRDDQVKRFGLSKVIEPQEKIEKITSVITSVQKNPYGKLIITLETGQVWRQTNSTSLRLKPGQEVYVEEGALGSYFLGKESSNKRIRVKRSK</sequence>
<feature type="compositionally biased region" description="Low complexity" evidence="1">
    <location>
        <begin position="66"/>
        <end position="91"/>
    </location>
</feature>
<comment type="caution">
    <text evidence="3">The sequence shown here is derived from an EMBL/GenBank/DDBJ whole genome shotgun (WGS) entry which is preliminary data.</text>
</comment>
<organism evidence="3 4">
    <name type="scientific">Paraglaciecola mesophila</name>
    <dbReference type="NCBI Taxonomy" id="197222"/>
    <lineage>
        <taxon>Bacteria</taxon>
        <taxon>Pseudomonadati</taxon>
        <taxon>Pseudomonadota</taxon>
        <taxon>Gammaproteobacteria</taxon>
        <taxon>Alteromonadales</taxon>
        <taxon>Alteromonadaceae</taxon>
        <taxon>Paraglaciecola</taxon>
    </lineage>
</organism>
<dbReference type="RefSeq" id="WP_006995011.1">
    <property type="nucleotide sequence ID" value="NZ_JBBMQS010000005.1"/>
</dbReference>
<dbReference type="EMBL" id="JBBMQS010000005">
    <property type="protein sequence ID" value="MEM5497776.1"/>
    <property type="molecule type" value="Genomic_DNA"/>
</dbReference>
<feature type="compositionally biased region" description="Basic and acidic residues" evidence="1">
    <location>
        <begin position="92"/>
        <end position="103"/>
    </location>
</feature>